<feature type="transmembrane region" description="Helical" evidence="6">
    <location>
        <begin position="147"/>
        <end position="169"/>
    </location>
</feature>
<accession>A0ABU1BTI9</accession>
<dbReference type="Proteomes" id="UP001225596">
    <property type="component" value="Unassembled WGS sequence"/>
</dbReference>
<evidence type="ECO:0000256" key="4">
    <source>
        <dbReference type="ARBA" id="ARBA00022989"/>
    </source>
</evidence>
<evidence type="ECO:0000256" key="6">
    <source>
        <dbReference type="SAM" id="Phobius"/>
    </source>
</evidence>
<evidence type="ECO:0000256" key="3">
    <source>
        <dbReference type="ARBA" id="ARBA00022692"/>
    </source>
</evidence>
<keyword evidence="4 6" id="KW-1133">Transmembrane helix</keyword>
<keyword evidence="2" id="KW-1003">Cell membrane</keyword>
<name>A0ABU1BTI9_9BURK</name>
<evidence type="ECO:0000313" key="9">
    <source>
        <dbReference type="Proteomes" id="UP001225596"/>
    </source>
</evidence>
<feature type="transmembrane region" description="Helical" evidence="6">
    <location>
        <begin position="96"/>
        <end position="117"/>
    </location>
</feature>
<feature type="domain" description="RDD" evidence="7">
    <location>
        <begin position="55"/>
        <end position="182"/>
    </location>
</feature>
<comment type="subcellular location">
    <subcellularLocation>
        <location evidence="1">Cell membrane</location>
        <topology evidence="1">Multi-pass membrane protein</topology>
    </subcellularLocation>
</comment>
<proteinExistence type="predicted"/>
<evidence type="ECO:0000256" key="5">
    <source>
        <dbReference type="ARBA" id="ARBA00023136"/>
    </source>
</evidence>
<comment type="caution">
    <text evidence="8">The sequence shown here is derived from an EMBL/GenBank/DDBJ whole genome shotgun (WGS) entry which is preliminary data.</text>
</comment>
<dbReference type="EMBL" id="JAUYVH010000021">
    <property type="protein sequence ID" value="MDQ9172335.1"/>
    <property type="molecule type" value="Genomic_DNA"/>
</dbReference>
<dbReference type="RefSeq" id="WP_338438371.1">
    <property type="nucleotide sequence ID" value="NZ_JAUYVH010000021.1"/>
</dbReference>
<dbReference type="InterPro" id="IPR010432">
    <property type="entry name" value="RDD"/>
</dbReference>
<dbReference type="PANTHER" id="PTHR36115">
    <property type="entry name" value="PROLINE-RICH ANTIGEN HOMOLOG-RELATED"/>
    <property type="match status" value="1"/>
</dbReference>
<evidence type="ECO:0000313" key="8">
    <source>
        <dbReference type="EMBL" id="MDQ9172335.1"/>
    </source>
</evidence>
<dbReference type="InterPro" id="IPR051791">
    <property type="entry name" value="Pra-immunoreactive"/>
</dbReference>
<protein>
    <submittedName>
        <fullName evidence="8">RDD family protein</fullName>
    </submittedName>
</protein>
<keyword evidence="3 6" id="KW-0812">Transmembrane</keyword>
<feature type="transmembrane region" description="Helical" evidence="6">
    <location>
        <begin position="62"/>
        <end position="84"/>
    </location>
</feature>
<organism evidence="8 9">
    <name type="scientific">Keguizhuia sedimenti</name>
    <dbReference type="NCBI Taxonomy" id="3064264"/>
    <lineage>
        <taxon>Bacteria</taxon>
        <taxon>Pseudomonadati</taxon>
        <taxon>Pseudomonadota</taxon>
        <taxon>Betaproteobacteria</taxon>
        <taxon>Burkholderiales</taxon>
        <taxon>Oxalobacteraceae</taxon>
        <taxon>Keguizhuia</taxon>
    </lineage>
</organism>
<keyword evidence="9" id="KW-1185">Reference proteome</keyword>
<evidence type="ECO:0000259" key="7">
    <source>
        <dbReference type="Pfam" id="PF06271"/>
    </source>
</evidence>
<dbReference type="PANTHER" id="PTHR36115:SF4">
    <property type="entry name" value="MEMBRANE PROTEIN"/>
    <property type="match status" value="1"/>
</dbReference>
<reference evidence="8 9" key="1">
    <citation type="submission" date="2023-08" db="EMBL/GenBank/DDBJ databases">
        <title>Oxalobacteraceae gen .nov., isolated from river sludge outside the plant.</title>
        <authorList>
            <person name="Zhao S.Y."/>
        </authorList>
    </citation>
    <scope>NUCLEOTIDE SEQUENCE [LARGE SCALE GENOMIC DNA]</scope>
    <source>
        <strain evidence="8 9">R-40</strain>
    </source>
</reference>
<keyword evidence="5 6" id="KW-0472">Membrane</keyword>
<gene>
    <name evidence="8" type="ORF">Q8A64_18165</name>
</gene>
<dbReference type="Pfam" id="PF06271">
    <property type="entry name" value="RDD"/>
    <property type="match status" value="1"/>
</dbReference>
<evidence type="ECO:0000256" key="1">
    <source>
        <dbReference type="ARBA" id="ARBA00004651"/>
    </source>
</evidence>
<sequence length="190" mass="21274">MPETLGNEGMRLTLKAAKVTFPFVLQLRISRVTEKIRRLTSFPEPDMNLATELEYVGFWPRLAAAFVDLILLSALAAPLLLLFYEQSFLVHSSSNSILVQLFILGIVPPIAITTFWIRRHATPGKMAISAIIIDEKTAGPPSVWQHVGRYCGYFVSALPLGLGFLWVAFSPKKQAWHDRLAGTLVVRIRQ</sequence>
<evidence type="ECO:0000256" key="2">
    <source>
        <dbReference type="ARBA" id="ARBA00022475"/>
    </source>
</evidence>